<protein>
    <submittedName>
        <fullName evidence="5">HAD-IG family 5'-nucleotidase</fullName>
    </submittedName>
</protein>
<dbReference type="InterPro" id="IPR023214">
    <property type="entry name" value="HAD_sf"/>
</dbReference>
<name>A0ABU3BQH8_9BACT</name>
<evidence type="ECO:0000256" key="2">
    <source>
        <dbReference type="ARBA" id="ARBA00022723"/>
    </source>
</evidence>
<accession>A0ABU3BQH8</accession>
<dbReference type="PIRSF" id="PIRSF017434">
    <property type="entry name" value="Purine_5'-nucleotidase"/>
    <property type="match status" value="1"/>
</dbReference>
<evidence type="ECO:0000313" key="6">
    <source>
        <dbReference type="Proteomes" id="UP001267426"/>
    </source>
</evidence>
<evidence type="ECO:0000313" key="5">
    <source>
        <dbReference type="EMBL" id="MDT0631543.1"/>
    </source>
</evidence>
<keyword evidence="2" id="KW-0479">Metal-binding</keyword>
<keyword evidence="3" id="KW-0378">Hydrolase</keyword>
<keyword evidence="6" id="KW-1185">Reference proteome</keyword>
<dbReference type="Pfam" id="PF05761">
    <property type="entry name" value="5_nucleotid"/>
    <property type="match status" value="1"/>
</dbReference>
<reference evidence="5 6" key="1">
    <citation type="submission" date="2023-09" db="EMBL/GenBank/DDBJ databases">
        <authorList>
            <person name="Rey-Velasco X."/>
        </authorList>
    </citation>
    <scope>NUCLEOTIDE SEQUENCE [LARGE SCALE GENOMIC DNA]</scope>
    <source>
        <strain evidence="5 6">F394</strain>
    </source>
</reference>
<comment type="similarity">
    <text evidence="1">Belongs to the 5'(3')-deoxyribonucleotidase family.</text>
</comment>
<organism evidence="5 6">
    <name type="scientific">Rubrivirga litoralis</name>
    <dbReference type="NCBI Taxonomy" id="3075598"/>
    <lineage>
        <taxon>Bacteria</taxon>
        <taxon>Pseudomonadati</taxon>
        <taxon>Rhodothermota</taxon>
        <taxon>Rhodothermia</taxon>
        <taxon>Rhodothermales</taxon>
        <taxon>Rubricoccaceae</taxon>
        <taxon>Rubrivirga</taxon>
    </lineage>
</organism>
<dbReference type="Gene3D" id="3.40.50.1000">
    <property type="entry name" value="HAD superfamily/HAD-like"/>
    <property type="match status" value="1"/>
</dbReference>
<dbReference type="SUPFAM" id="SSF56784">
    <property type="entry name" value="HAD-like"/>
    <property type="match status" value="1"/>
</dbReference>
<dbReference type="NCBIfam" id="TIGR02244">
    <property type="entry name" value="HAD-IG-Ncltidse"/>
    <property type="match status" value="1"/>
</dbReference>
<dbReference type="PANTHER" id="PTHR12103">
    <property type="entry name" value="5'-NUCLEOTIDASE DOMAIN-CONTAINING"/>
    <property type="match status" value="1"/>
</dbReference>
<sequence>MEATVGTGTHGGAGVPDAFEHPRGLFCNRTLNLRKIQAVGYDMDYTLVHYHVALWEERAYSYIKNGLAAQGWPVEDLVFDPDLVVQGLVIDTERGNVVKANRFGYVKRAFHGSTPLDYESQKKAYRRTLVDLHDTRWRFMNTLFSISEASIYLQLVDLLDAGKLPERLGYDDLYQTVRRTLDAAHLEGLLKAEILADPDRFVDVDPDVPLALLDQKEAGKKVLLITNSEWEYAAPLLTYAFDPHLPGDMTWRDLFDLAIVGARKPAFFSEAAPAFEVVGEDDAGRAVLRTQTGLLEEGRAYVGGNASLVEASLGLAGSEILYVGDHVFADVKASKSVLRWRTALVLRPLEDEIEAFNAWRGEQERLTVLMTEKERLEAYFSALRLERQRNEGGYGPQTDRSLEWLTDRIDQTRERLLAIDAEIAPLAAASSRLVNPRWGPLMWAGNDKSHLARQIEASADVYTARVSNFLHYTPFVYLRSPRGTLAHDHATPQAAGLEQAADDMGLDTFGEAGDGVPGEAPA</sequence>
<keyword evidence="4" id="KW-0460">Magnesium</keyword>
<gene>
    <name evidence="5" type="ORF">RM540_07240</name>
</gene>
<evidence type="ECO:0000256" key="3">
    <source>
        <dbReference type="ARBA" id="ARBA00022801"/>
    </source>
</evidence>
<dbReference type="InterPro" id="IPR008380">
    <property type="entry name" value="HAD-SF_hydro_IG_5-nucl"/>
</dbReference>
<evidence type="ECO:0000256" key="4">
    <source>
        <dbReference type="ARBA" id="ARBA00022842"/>
    </source>
</evidence>
<dbReference type="InterPro" id="IPR036412">
    <property type="entry name" value="HAD-like_sf"/>
</dbReference>
<evidence type="ECO:0000256" key="1">
    <source>
        <dbReference type="ARBA" id="ARBA00009589"/>
    </source>
</evidence>
<comment type="caution">
    <text evidence="5">The sequence shown here is derived from an EMBL/GenBank/DDBJ whole genome shotgun (WGS) entry which is preliminary data.</text>
</comment>
<dbReference type="EMBL" id="JAVRHT010000013">
    <property type="protein sequence ID" value="MDT0631543.1"/>
    <property type="molecule type" value="Genomic_DNA"/>
</dbReference>
<proteinExistence type="inferred from homology"/>
<dbReference type="Proteomes" id="UP001267426">
    <property type="component" value="Unassembled WGS sequence"/>
</dbReference>
<dbReference type="RefSeq" id="WP_311662886.1">
    <property type="nucleotide sequence ID" value="NZ_JAVRHT010000013.1"/>
</dbReference>
<dbReference type="InterPro" id="IPR016695">
    <property type="entry name" value="Pur_nucleotidase"/>
</dbReference>
<dbReference type="PANTHER" id="PTHR12103:SF22">
    <property type="entry name" value="HAD-SUPERFAMILY HYDROLASE, SUBFAMILY IG, 5'-NUCLEOTIDASE"/>
    <property type="match status" value="1"/>
</dbReference>